<evidence type="ECO:0000313" key="11">
    <source>
        <dbReference type="EMBL" id="AJK68200.1"/>
    </source>
</evidence>
<dbReference type="GO" id="GO:0006742">
    <property type="term" value="P:NADP+ catabolic process"/>
    <property type="evidence" value="ECO:0007669"/>
    <property type="project" value="TreeGrafter"/>
</dbReference>
<dbReference type="STRING" id="1224162.B840_02860"/>
<dbReference type="GO" id="GO:0019677">
    <property type="term" value="P:NAD+ catabolic process"/>
    <property type="evidence" value="ECO:0007669"/>
    <property type="project" value="TreeGrafter"/>
</dbReference>
<comment type="similarity">
    <text evidence="3">Belongs to the Nudix hydrolase family. NudC subfamily.</text>
</comment>
<dbReference type="InterPro" id="IPR015797">
    <property type="entry name" value="NUDIX_hydrolase-like_dom_sf"/>
</dbReference>
<dbReference type="PROSITE" id="PS00893">
    <property type="entry name" value="NUDIX_BOX"/>
    <property type="match status" value="1"/>
</dbReference>
<keyword evidence="12" id="KW-1185">Reference proteome</keyword>
<dbReference type="PROSITE" id="PS51462">
    <property type="entry name" value="NUDIX"/>
    <property type="match status" value="1"/>
</dbReference>
<sequence length="248" mass="26476">MTRFLAIGPAGEVPVSAAGEPLYFPAPPHPGPLHTVAVSPDLIALGVSAEAAAALAEAAGGRLEDPRHFGRDREVSRAVALLRHRGQISFDPVDGTPVTFAADGVVAVGGQGRRIFPRVDPAVIGLVELAGQERILLARNANRGQYFSLIAGYVDAGENLEEAFIREVREETGRRISGVTYWGSQPWAPSGSLMVGFTALTRDEHPVGRTDGELVEIRWVSRPELGGLPLARPGSIAHAMITEWRNAR</sequence>
<keyword evidence="6" id="KW-0378">Hydrolase</keyword>
<dbReference type="Gene3D" id="3.90.79.10">
    <property type="entry name" value="Nucleoside Triphosphate Pyrophosphohydrolase"/>
    <property type="match status" value="1"/>
</dbReference>
<dbReference type="Proteomes" id="UP000031928">
    <property type="component" value="Chromosome"/>
</dbReference>
<dbReference type="PANTHER" id="PTHR42904">
    <property type="entry name" value="NUDIX HYDROLASE, NUDC SUBFAMILY"/>
    <property type="match status" value="1"/>
</dbReference>
<dbReference type="AlphaFoldDB" id="A0A0B6TRI7"/>
<keyword evidence="5" id="KW-0479">Metal-binding</keyword>
<name>A0A0B6TRI7_9CORY</name>
<evidence type="ECO:0000256" key="4">
    <source>
        <dbReference type="ARBA" id="ARBA00012381"/>
    </source>
</evidence>
<dbReference type="PANTHER" id="PTHR42904:SF6">
    <property type="entry name" value="NAD-CAPPED RNA HYDROLASE NUDT12"/>
    <property type="match status" value="1"/>
</dbReference>
<evidence type="ECO:0000256" key="5">
    <source>
        <dbReference type="ARBA" id="ARBA00022723"/>
    </source>
</evidence>
<evidence type="ECO:0000313" key="12">
    <source>
        <dbReference type="Proteomes" id="UP000031928"/>
    </source>
</evidence>
<dbReference type="OrthoDB" id="9791656at2"/>
<dbReference type="GO" id="GO:0035529">
    <property type="term" value="F:NADH pyrophosphatase activity"/>
    <property type="evidence" value="ECO:0007669"/>
    <property type="project" value="TreeGrafter"/>
</dbReference>
<keyword evidence="7" id="KW-0460">Magnesium</keyword>
<accession>A0A0B6TRI7</accession>
<reference evidence="11 12" key="1">
    <citation type="submission" date="2014-05" db="EMBL/GenBank/DDBJ databases">
        <title>Complete genome sequence of Corynebacterium marinum DSM 44953.</title>
        <authorList>
            <person name="Schaffert L."/>
            <person name="Albersmeier A."/>
            <person name="Kalinowski J."/>
            <person name="Ruckert C."/>
        </authorList>
    </citation>
    <scope>NUCLEOTIDE SEQUENCE [LARGE SCALE GENOMIC DNA]</scope>
    <source>
        <strain evidence="11 12">DSM 44953</strain>
    </source>
</reference>
<evidence type="ECO:0000256" key="2">
    <source>
        <dbReference type="ARBA" id="ARBA00001947"/>
    </source>
</evidence>
<dbReference type="Pfam" id="PF00293">
    <property type="entry name" value="NUDIX"/>
    <property type="match status" value="1"/>
</dbReference>
<comment type="cofactor">
    <cofactor evidence="1">
        <name>Mg(2+)</name>
        <dbReference type="ChEBI" id="CHEBI:18420"/>
    </cofactor>
</comment>
<comment type="cofactor">
    <cofactor evidence="2">
        <name>Zn(2+)</name>
        <dbReference type="ChEBI" id="CHEBI:29105"/>
    </cofactor>
</comment>
<evidence type="ECO:0000256" key="8">
    <source>
        <dbReference type="ARBA" id="ARBA00023027"/>
    </source>
</evidence>
<dbReference type="SUPFAM" id="SSF55811">
    <property type="entry name" value="Nudix"/>
    <property type="match status" value="1"/>
</dbReference>
<dbReference type="HOGENOM" id="CLU_037162_0_3_11"/>
<dbReference type="EC" id="3.6.1.22" evidence="4"/>
<evidence type="ECO:0000256" key="1">
    <source>
        <dbReference type="ARBA" id="ARBA00001946"/>
    </source>
</evidence>
<dbReference type="RefSeq" id="WP_042620877.1">
    <property type="nucleotide sequence ID" value="NZ_CP007790.1"/>
</dbReference>
<evidence type="ECO:0000256" key="3">
    <source>
        <dbReference type="ARBA" id="ARBA00009595"/>
    </source>
</evidence>
<gene>
    <name evidence="11" type="ORF">B840_02860</name>
</gene>
<dbReference type="GO" id="GO:0046872">
    <property type="term" value="F:metal ion binding"/>
    <property type="evidence" value="ECO:0007669"/>
    <property type="project" value="UniProtKB-KW"/>
</dbReference>
<evidence type="ECO:0000259" key="10">
    <source>
        <dbReference type="PROSITE" id="PS51462"/>
    </source>
</evidence>
<dbReference type="EMBL" id="CP007790">
    <property type="protein sequence ID" value="AJK68200.1"/>
    <property type="molecule type" value="Genomic_DNA"/>
</dbReference>
<dbReference type="InterPro" id="IPR050241">
    <property type="entry name" value="NAD-cap_RNA_hydrolase_NudC"/>
</dbReference>
<dbReference type="GO" id="GO:0005829">
    <property type="term" value="C:cytosol"/>
    <property type="evidence" value="ECO:0007669"/>
    <property type="project" value="TreeGrafter"/>
</dbReference>
<evidence type="ECO:0000256" key="7">
    <source>
        <dbReference type="ARBA" id="ARBA00022842"/>
    </source>
</evidence>
<evidence type="ECO:0000256" key="9">
    <source>
        <dbReference type="ARBA" id="ARBA00023679"/>
    </source>
</evidence>
<dbReference type="KEGG" id="cmq:B840_02860"/>
<protein>
    <recommendedName>
        <fullName evidence="4">NAD(+) diphosphatase</fullName>
        <ecNumber evidence="4">3.6.1.22</ecNumber>
    </recommendedName>
</protein>
<organism evidence="11 12">
    <name type="scientific">Corynebacterium marinum DSM 44953</name>
    <dbReference type="NCBI Taxonomy" id="1224162"/>
    <lineage>
        <taxon>Bacteria</taxon>
        <taxon>Bacillati</taxon>
        <taxon>Actinomycetota</taxon>
        <taxon>Actinomycetes</taxon>
        <taxon>Mycobacteriales</taxon>
        <taxon>Corynebacteriaceae</taxon>
        <taxon>Corynebacterium</taxon>
    </lineage>
</organism>
<keyword evidence="8" id="KW-0520">NAD</keyword>
<proteinExistence type="inferred from homology"/>
<feature type="domain" description="Nudix hydrolase" evidence="10">
    <location>
        <begin position="117"/>
        <end position="242"/>
    </location>
</feature>
<dbReference type="CDD" id="cd03429">
    <property type="entry name" value="NUDIX_NADH_pyrophosphatase_Nudt13"/>
    <property type="match status" value="1"/>
</dbReference>
<dbReference type="InterPro" id="IPR049734">
    <property type="entry name" value="NudC-like_C"/>
</dbReference>
<comment type="catalytic activity">
    <reaction evidence="9">
        <text>a 5'-end NAD(+)-phospho-ribonucleoside in mRNA + H2O = a 5'-end phospho-adenosine-phospho-ribonucleoside in mRNA + beta-nicotinamide D-ribonucleotide + 2 H(+)</text>
        <dbReference type="Rhea" id="RHEA:60876"/>
        <dbReference type="Rhea" id="RHEA-COMP:15698"/>
        <dbReference type="Rhea" id="RHEA-COMP:15719"/>
        <dbReference type="ChEBI" id="CHEBI:14649"/>
        <dbReference type="ChEBI" id="CHEBI:15377"/>
        <dbReference type="ChEBI" id="CHEBI:15378"/>
        <dbReference type="ChEBI" id="CHEBI:144029"/>
        <dbReference type="ChEBI" id="CHEBI:144051"/>
    </reaction>
    <physiologicalReaction direction="left-to-right" evidence="9">
        <dbReference type="Rhea" id="RHEA:60877"/>
    </physiologicalReaction>
</comment>
<dbReference type="InterPro" id="IPR020084">
    <property type="entry name" value="NUDIX_hydrolase_CS"/>
</dbReference>
<dbReference type="InterPro" id="IPR000086">
    <property type="entry name" value="NUDIX_hydrolase_dom"/>
</dbReference>
<evidence type="ECO:0000256" key="6">
    <source>
        <dbReference type="ARBA" id="ARBA00022801"/>
    </source>
</evidence>